<evidence type="ECO:0000313" key="2">
    <source>
        <dbReference type="Proteomes" id="UP001044222"/>
    </source>
</evidence>
<gene>
    <name evidence="1" type="ORF">ANANG_G00277410</name>
</gene>
<dbReference type="Proteomes" id="UP001044222">
    <property type="component" value="Chromosome 16"/>
</dbReference>
<sequence>MFLPFLKPWIIPLMTKLRHSEILLMVASLLTAHNGCNKQEPLKAVEGHKHRQICFSPAA</sequence>
<name>A0A9D3LN14_ANGAN</name>
<dbReference type="EMBL" id="JAFIRN010000016">
    <property type="protein sequence ID" value="KAG5833581.1"/>
    <property type="molecule type" value="Genomic_DNA"/>
</dbReference>
<keyword evidence="2" id="KW-1185">Reference proteome</keyword>
<proteinExistence type="predicted"/>
<reference evidence="1" key="1">
    <citation type="submission" date="2021-01" db="EMBL/GenBank/DDBJ databases">
        <title>A chromosome-scale assembly of European eel, Anguilla anguilla.</title>
        <authorList>
            <person name="Henkel C."/>
            <person name="Jong-Raadsen S.A."/>
            <person name="Dufour S."/>
            <person name="Weltzien F.-A."/>
            <person name="Palstra A.P."/>
            <person name="Pelster B."/>
            <person name="Spaink H.P."/>
            <person name="Van Den Thillart G.E."/>
            <person name="Jansen H."/>
            <person name="Zahm M."/>
            <person name="Klopp C."/>
            <person name="Cedric C."/>
            <person name="Louis A."/>
            <person name="Berthelot C."/>
            <person name="Parey E."/>
            <person name="Roest Crollius H."/>
            <person name="Montfort J."/>
            <person name="Robinson-Rechavi M."/>
            <person name="Bucao C."/>
            <person name="Bouchez O."/>
            <person name="Gislard M."/>
            <person name="Lluch J."/>
            <person name="Milhes M."/>
            <person name="Lampietro C."/>
            <person name="Lopez Roques C."/>
            <person name="Donnadieu C."/>
            <person name="Braasch I."/>
            <person name="Desvignes T."/>
            <person name="Postlethwait J."/>
            <person name="Bobe J."/>
            <person name="Guiguen Y."/>
            <person name="Dirks R."/>
        </authorList>
    </citation>
    <scope>NUCLEOTIDE SEQUENCE</scope>
    <source>
        <strain evidence="1">Tag_6206</strain>
        <tissue evidence="1">Liver</tissue>
    </source>
</reference>
<evidence type="ECO:0000313" key="1">
    <source>
        <dbReference type="EMBL" id="KAG5833581.1"/>
    </source>
</evidence>
<protein>
    <submittedName>
        <fullName evidence="1">Uncharacterized protein</fullName>
    </submittedName>
</protein>
<dbReference type="AlphaFoldDB" id="A0A9D3LN14"/>
<comment type="caution">
    <text evidence="1">The sequence shown here is derived from an EMBL/GenBank/DDBJ whole genome shotgun (WGS) entry which is preliminary data.</text>
</comment>
<accession>A0A9D3LN14</accession>
<organism evidence="1 2">
    <name type="scientific">Anguilla anguilla</name>
    <name type="common">European freshwater eel</name>
    <name type="synonym">Muraena anguilla</name>
    <dbReference type="NCBI Taxonomy" id="7936"/>
    <lineage>
        <taxon>Eukaryota</taxon>
        <taxon>Metazoa</taxon>
        <taxon>Chordata</taxon>
        <taxon>Craniata</taxon>
        <taxon>Vertebrata</taxon>
        <taxon>Euteleostomi</taxon>
        <taxon>Actinopterygii</taxon>
        <taxon>Neopterygii</taxon>
        <taxon>Teleostei</taxon>
        <taxon>Anguilliformes</taxon>
        <taxon>Anguillidae</taxon>
        <taxon>Anguilla</taxon>
    </lineage>
</organism>